<accession>A0A561PMA2</accession>
<dbReference type="AlphaFoldDB" id="A0A561PMA2"/>
<dbReference type="RefSeq" id="WP_145671670.1">
    <property type="nucleotide sequence ID" value="NZ_VIWO01000006.1"/>
</dbReference>
<comment type="caution">
    <text evidence="2">The sequence shown here is derived from an EMBL/GenBank/DDBJ whole genome shotgun (WGS) entry which is preliminary data.</text>
</comment>
<proteinExistence type="predicted"/>
<keyword evidence="3" id="KW-1185">Reference proteome</keyword>
<dbReference type="OrthoDB" id="9135253at2"/>
<evidence type="ECO:0000313" key="3">
    <source>
        <dbReference type="Proteomes" id="UP000320811"/>
    </source>
</evidence>
<evidence type="ECO:0000259" key="1">
    <source>
        <dbReference type="Pfam" id="PF14200"/>
    </source>
</evidence>
<organism evidence="2 3">
    <name type="scientific">Chitinophaga polysaccharea</name>
    <dbReference type="NCBI Taxonomy" id="1293035"/>
    <lineage>
        <taxon>Bacteria</taxon>
        <taxon>Pseudomonadati</taxon>
        <taxon>Bacteroidota</taxon>
        <taxon>Chitinophagia</taxon>
        <taxon>Chitinophagales</taxon>
        <taxon>Chitinophagaceae</taxon>
        <taxon>Chitinophaga</taxon>
    </lineage>
</organism>
<dbReference type="SUPFAM" id="SSF50370">
    <property type="entry name" value="Ricin B-like lectins"/>
    <property type="match status" value="1"/>
</dbReference>
<dbReference type="Gene3D" id="2.80.10.50">
    <property type="match status" value="1"/>
</dbReference>
<reference evidence="2 3" key="1">
    <citation type="submission" date="2019-06" db="EMBL/GenBank/DDBJ databases">
        <title>Sorghum-associated microbial communities from plants grown in Nebraska, USA.</title>
        <authorList>
            <person name="Schachtman D."/>
        </authorList>
    </citation>
    <scope>NUCLEOTIDE SEQUENCE [LARGE SCALE GENOMIC DNA]</scope>
    <source>
        <strain evidence="2 3">1209</strain>
    </source>
</reference>
<evidence type="ECO:0000313" key="2">
    <source>
        <dbReference type="EMBL" id="TWF39208.1"/>
    </source>
</evidence>
<dbReference type="InterPro" id="IPR035992">
    <property type="entry name" value="Ricin_B-like_lectins"/>
</dbReference>
<dbReference type="Proteomes" id="UP000320811">
    <property type="component" value="Unassembled WGS sequence"/>
</dbReference>
<sequence>MKINKLLFGFTFLFVLATLETKAFFSLKDYSVAPNNKGALRINPGNQTQFDAYFQISFIGSENISCEIIYVAHDQSETLVLAGPKSINTSAGGANSGTIDVQMNSILPANKTKGSIYIRLKTTSSTVLSQPIEIYDSSIPVNPPGGIEQKIRSSIAPKGSLKEEVYQERIGREPSTLPPTGIYLTYTITSDNGDGYFDLSSNPNPVGNTKVIRKEFYAYTSLVMGTVPVYKFTEKNNPQKIIYTTIRAQDESIWEFKEIAFYAYDAESYRRTGLLNEHIRFPKPVYLIQHETNFPWVSDPRTFYGVIPAAIGGEWRQPSYIQAAFLAWPAYSVASNGDFLDGVYELRVRSTNKVLGSMANDAIVQQSTSDRGSTQGWLFTRQGDGKTFKISAVNSGLALTVAGGVGAIKSGANIVQSPWVDREYQKWTIEPGGDGFLNIKIMNDNLILSIEGNAGWDGAPVILWTPQRQTNEEWTLKRL</sequence>
<dbReference type="EMBL" id="VIWO01000006">
    <property type="protein sequence ID" value="TWF39208.1"/>
    <property type="molecule type" value="Genomic_DNA"/>
</dbReference>
<dbReference type="Pfam" id="PF14200">
    <property type="entry name" value="RicinB_lectin_2"/>
    <property type="match status" value="1"/>
</dbReference>
<protein>
    <submittedName>
        <fullName evidence="2">Ricin-type beta-trefoil lectin protein</fullName>
    </submittedName>
</protein>
<dbReference type="CDD" id="cd00161">
    <property type="entry name" value="beta-trefoil_Ricin-like"/>
    <property type="match status" value="1"/>
</dbReference>
<keyword evidence="2" id="KW-0430">Lectin</keyword>
<gene>
    <name evidence="2" type="ORF">FHW36_106440</name>
</gene>
<dbReference type="GO" id="GO:0030246">
    <property type="term" value="F:carbohydrate binding"/>
    <property type="evidence" value="ECO:0007669"/>
    <property type="project" value="UniProtKB-KW"/>
</dbReference>
<dbReference type="PROSITE" id="PS50231">
    <property type="entry name" value="RICIN_B_LECTIN"/>
    <property type="match status" value="1"/>
</dbReference>
<name>A0A561PMA2_9BACT</name>
<feature type="domain" description="Ricin B lectin" evidence="1">
    <location>
        <begin position="374"/>
        <end position="464"/>
    </location>
</feature>
<dbReference type="InterPro" id="IPR000772">
    <property type="entry name" value="Ricin_B_lectin"/>
</dbReference>